<reference evidence="2 3" key="2">
    <citation type="submission" date="2019-03" db="EMBL/GenBank/DDBJ databases">
        <title>Genomic Encyclopedia of Type Strains, Phase IV (KMG-IV): sequencing the most valuable type-strain genomes for metagenomic binning, comparative biology and taxonomic classification.</title>
        <authorList>
            <person name="Goeker M."/>
        </authorList>
    </citation>
    <scope>NUCLEOTIDE SEQUENCE [LARGE SCALE GENOMIC DNA]</scope>
    <source>
        <strain evidence="2 3">DSM 103426</strain>
    </source>
</reference>
<name>A0A4R3JC83_9FIRM</name>
<dbReference type="GeneID" id="97507354"/>
<reference evidence="1 4" key="1">
    <citation type="journal article" date="2018" name="Int. J. Syst. Evol. Microbiol.">
        <title>Draft Genome Sequence of Faecalimonas umbilicata JCM 30896T, an Acetate-Producing Bacterium Isolated from Human Feces.</title>
        <authorList>
            <person name="Sakamoto M."/>
            <person name="Ikeyama N."/>
            <person name="Yuki M."/>
            <person name="Ohkuma M."/>
        </authorList>
    </citation>
    <scope>NUCLEOTIDE SEQUENCE [LARGE SCALE GENOMIC DNA]</scope>
    <source>
        <strain evidence="1 4">EGH7</strain>
    </source>
</reference>
<evidence type="ECO:0000313" key="3">
    <source>
        <dbReference type="Proteomes" id="UP000294613"/>
    </source>
</evidence>
<dbReference type="RefSeq" id="WP_008975175.1">
    <property type="nucleotide sequence ID" value="NZ_AP031411.1"/>
</dbReference>
<evidence type="ECO:0000313" key="2">
    <source>
        <dbReference type="EMBL" id="TCS62260.1"/>
    </source>
</evidence>
<dbReference type="Proteomes" id="UP000702954">
    <property type="component" value="Unassembled WGS sequence"/>
</dbReference>
<dbReference type="EMBL" id="BHEO01000008">
    <property type="protein sequence ID" value="GBU06494.1"/>
    <property type="molecule type" value="Genomic_DNA"/>
</dbReference>
<sequence>MKKAFKIVTNNPLVKETLENEYHIEFVECSYEEILRKVRNYIYEGYELLTHPLSGSVKPNETPYKSIMVSEKKEKLDPRSMEIIEYAIQSCKKFQFKSDKYAPEVYEDFQVVDLKLIESAIPSAIF</sequence>
<gene>
    <name evidence="1" type="primary">grdX_2</name>
    <name evidence="2" type="ORF">EDD74_13329</name>
    <name evidence="1" type="ORF">FAEUMB_30350</name>
</gene>
<evidence type="ECO:0000313" key="1">
    <source>
        <dbReference type="EMBL" id="GBU06494.1"/>
    </source>
</evidence>
<protein>
    <submittedName>
        <fullName evidence="1">Glycine reductase complex protein</fullName>
    </submittedName>
</protein>
<accession>A0A4R3JC83</accession>
<dbReference type="AlphaFoldDB" id="A0A4R3JC83"/>
<comment type="caution">
    <text evidence="2">The sequence shown here is derived from an EMBL/GenBank/DDBJ whole genome shotgun (WGS) entry which is preliminary data.</text>
</comment>
<organism evidence="2 3">
    <name type="scientific">Faecalimonas umbilicata</name>
    <dbReference type="NCBI Taxonomy" id="1912855"/>
    <lineage>
        <taxon>Bacteria</taxon>
        <taxon>Bacillati</taxon>
        <taxon>Bacillota</taxon>
        <taxon>Clostridia</taxon>
        <taxon>Lachnospirales</taxon>
        <taxon>Lachnospiraceae</taxon>
        <taxon>Faecalimonas</taxon>
    </lineage>
</organism>
<dbReference type="EMBL" id="SLZV01000033">
    <property type="protein sequence ID" value="TCS62260.1"/>
    <property type="molecule type" value="Genomic_DNA"/>
</dbReference>
<keyword evidence="4" id="KW-1185">Reference proteome</keyword>
<dbReference type="NCBIfam" id="NF038093">
    <property type="entry name" value="GrdX"/>
    <property type="match status" value="1"/>
</dbReference>
<evidence type="ECO:0000313" key="4">
    <source>
        <dbReference type="Proteomes" id="UP000702954"/>
    </source>
</evidence>
<dbReference type="Proteomes" id="UP000294613">
    <property type="component" value="Unassembled WGS sequence"/>
</dbReference>
<dbReference type="InterPro" id="IPR047735">
    <property type="entry name" value="GrdX-like"/>
</dbReference>
<proteinExistence type="predicted"/>